<keyword evidence="6 7" id="KW-0539">Nucleus</keyword>
<comment type="subcellular location">
    <subcellularLocation>
        <location evidence="1 7">Nucleus</location>
    </subcellularLocation>
</comment>
<reference evidence="10" key="1">
    <citation type="journal article" date="2021" name="IMA Fungus">
        <title>Genomic characterization of three marine fungi, including Emericellopsis atlantica sp. nov. with signatures of a generalist lifestyle and marine biomass degradation.</title>
        <authorList>
            <person name="Hagestad O.C."/>
            <person name="Hou L."/>
            <person name="Andersen J.H."/>
            <person name="Hansen E.H."/>
            <person name="Altermark B."/>
            <person name="Li C."/>
            <person name="Kuhnert E."/>
            <person name="Cox R.J."/>
            <person name="Crous P.W."/>
            <person name="Spatafora J.W."/>
            <person name="Lail K."/>
            <person name="Amirebrahimi M."/>
            <person name="Lipzen A."/>
            <person name="Pangilinan J."/>
            <person name="Andreopoulos W."/>
            <person name="Hayes R.D."/>
            <person name="Ng V."/>
            <person name="Grigoriev I.V."/>
            <person name="Jackson S.A."/>
            <person name="Sutton T.D.S."/>
            <person name="Dobson A.D.W."/>
            <person name="Rama T."/>
        </authorList>
    </citation>
    <scope>NUCLEOTIDE SEQUENCE</scope>
    <source>
        <strain evidence="10">TRa3180A</strain>
    </source>
</reference>
<feature type="compositionally biased region" description="Polar residues" evidence="8">
    <location>
        <begin position="1"/>
        <end position="12"/>
    </location>
</feature>
<keyword evidence="11" id="KW-1185">Reference proteome</keyword>
<accession>A0A9P7YZL5</accession>
<keyword evidence="4 7" id="KW-0010">Activator</keyword>
<organism evidence="10 11">
    <name type="scientific">Calycina marina</name>
    <dbReference type="NCBI Taxonomy" id="1763456"/>
    <lineage>
        <taxon>Eukaryota</taxon>
        <taxon>Fungi</taxon>
        <taxon>Dikarya</taxon>
        <taxon>Ascomycota</taxon>
        <taxon>Pezizomycotina</taxon>
        <taxon>Leotiomycetes</taxon>
        <taxon>Helotiales</taxon>
        <taxon>Pezizellaceae</taxon>
        <taxon>Calycina</taxon>
    </lineage>
</organism>
<evidence type="ECO:0000313" key="10">
    <source>
        <dbReference type="EMBL" id="KAG9242899.1"/>
    </source>
</evidence>
<name>A0A9P7YZL5_9HELO</name>
<gene>
    <name evidence="10" type="ORF">BJ878DRAFT_145103</name>
</gene>
<dbReference type="AlphaFoldDB" id="A0A9P7YZL5"/>
<evidence type="ECO:0000256" key="6">
    <source>
        <dbReference type="ARBA" id="ARBA00023242"/>
    </source>
</evidence>
<keyword evidence="3 7" id="KW-0805">Transcription regulation</keyword>
<dbReference type="PANTHER" id="PTHR35041:SF4">
    <property type="entry name" value="MEDIATOR OF RNA POLYMERASE II TRANSCRIPTION SUBUNIT 1"/>
    <property type="match status" value="1"/>
</dbReference>
<sequence length="625" mass="69487">MATPTAKQSQAVATPPVSTPFSFSGHRPTASPAQVFKKSPAGSNMQYVPPYAGYDSPSASMALGMDGLNIPGMNMNLGIAGLGEDEKKRRLEAVVEILKMNKGRLSEPGIERLATRLGLESLWEDSHGAGAITRTLVLAGSAFSLDVDFANNMAKRVLLDIPNTSDIVTRHGEKAGGILLRDLEFGPGQSPLTKMLDRFADNLERLAQLDRLSVLPGLNCHEAIAGIYASLEKLHLWEVDRLKEQDDMAGKEQSLLERAAMCTKSGQPQMHSRDRLGMSLNYWQEKRRIKNVKEENKVKIWSLLIECAPIPLPELDFGAQEVVYPTIRSSEHWISPDIKKKEMNPDDFMEMIPTHDMLLDWLEPEPTLLPSEDITTTKFPEVMLVAKFDPPLITLFSLAMNIHQSIGIPIDNPAAFFDDLLFPRAPEEKREVGDTRKIKHQKVIKIFSADGKSSSKAHKNTVYFEKVEFGHTLTELPFSHPRQIVAMLPQLRQYAFLSTILRNSFSTTPISTSPGTDADSMTEKSKEEIYADIFSSSTAPPSNVIGIDATFTMGQYPRLQASFPLDRRMAEVVFDIKSNGVVEVVNESVTTLKPNCGLSKEDMGRMLEITEDLGVWIEFIKGRLD</sequence>
<keyword evidence="5 7" id="KW-0804">Transcription</keyword>
<comment type="function">
    <text evidence="7">Component of the Mediator complex, a coactivator involved in the regulated transcription of nearly all RNA polymerase II-dependent genes. Mediator functions as a bridge to convey information from gene-specific regulatory proteins to the basal RNA polymerase II transcription machinery. Mediator is recruited to promoters by direct interactions with regulatory proteins and serves as a scaffold for the assembly of a functional preinitiation complex with RNA polymerase II and the general transcription factors.</text>
</comment>
<dbReference type="Proteomes" id="UP000887226">
    <property type="component" value="Unassembled WGS sequence"/>
</dbReference>
<dbReference type="GO" id="GO:0003712">
    <property type="term" value="F:transcription coregulator activity"/>
    <property type="evidence" value="ECO:0007669"/>
    <property type="project" value="InterPro"/>
</dbReference>
<evidence type="ECO:0000256" key="5">
    <source>
        <dbReference type="ARBA" id="ARBA00023163"/>
    </source>
</evidence>
<evidence type="ECO:0000256" key="3">
    <source>
        <dbReference type="ARBA" id="ARBA00023015"/>
    </source>
</evidence>
<dbReference type="GO" id="GO:0016592">
    <property type="term" value="C:mediator complex"/>
    <property type="evidence" value="ECO:0007669"/>
    <property type="project" value="InterPro"/>
</dbReference>
<protein>
    <recommendedName>
        <fullName evidence="7">Mediator of RNA polymerase II transcription subunit 1</fullName>
    </recommendedName>
    <alternativeName>
        <fullName evidence="7">Mediator complex subunit 1</fullName>
    </alternativeName>
</protein>
<dbReference type="Pfam" id="PF10744">
    <property type="entry name" value="Med1"/>
    <property type="match status" value="1"/>
</dbReference>
<evidence type="ECO:0000256" key="4">
    <source>
        <dbReference type="ARBA" id="ARBA00023159"/>
    </source>
</evidence>
<evidence type="ECO:0000256" key="7">
    <source>
        <dbReference type="RuleBase" id="RU364059"/>
    </source>
</evidence>
<evidence type="ECO:0000256" key="2">
    <source>
        <dbReference type="ARBA" id="ARBA00006210"/>
    </source>
</evidence>
<dbReference type="OrthoDB" id="5310959at2759"/>
<dbReference type="InterPro" id="IPR019680">
    <property type="entry name" value="Mediator_Med1"/>
</dbReference>
<dbReference type="GO" id="GO:0045944">
    <property type="term" value="P:positive regulation of transcription by RNA polymerase II"/>
    <property type="evidence" value="ECO:0007669"/>
    <property type="project" value="UniProtKB-ARBA"/>
</dbReference>
<dbReference type="EMBL" id="MU254024">
    <property type="protein sequence ID" value="KAG9242899.1"/>
    <property type="molecule type" value="Genomic_DNA"/>
</dbReference>
<feature type="domain" description="Mediator complex subunit Med1" evidence="9">
    <location>
        <begin position="93"/>
        <end position="506"/>
    </location>
</feature>
<feature type="region of interest" description="Disordered" evidence="8">
    <location>
        <begin position="1"/>
        <end position="39"/>
    </location>
</feature>
<evidence type="ECO:0000313" key="11">
    <source>
        <dbReference type="Proteomes" id="UP000887226"/>
    </source>
</evidence>
<evidence type="ECO:0000256" key="8">
    <source>
        <dbReference type="SAM" id="MobiDB-lite"/>
    </source>
</evidence>
<proteinExistence type="inferred from homology"/>
<evidence type="ECO:0000256" key="1">
    <source>
        <dbReference type="ARBA" id="ARBA00004123"/>
    </source>
</evidence>
<dbReference type="PANTHER" id="PTHR35041">
    <property type="entry name" value="MEDIATOR OF RNA POLYMERASE II TRANSCRIPTION SUBUNIT 1"/>
    <property type="match status" value="1"/>
</dbReference>
<comment type="caution">
    <text evidence="10">The sequence shown here is derived from an EMBL/GenBank/DDBJ whole genome shotgun (WGS) entry which is preliminary data.</text>
</comment>
<comment type="similarity">
    <text evidence="2 7">Belongs to the Mediator complex subunit 1 family.</text>
</comment>
<evidence type="ECO:0000259" key="9">
    <source>
        <dbReference type="Pfam" id="PF10744"/>
    </source>
</evidence>